<gene>
    <name evidence="8" type="ORF">ACAM_1193</name>
</gene>
<reference evidence="8 9" key="1">
    <citation type="journal article" date="2013" name="Appl. Environ. Microbiol.">
        <title>Variation of the Virus-Related Elements within Syntenic Genomes of the Hyperthermophilic Archaeon Aeropyrum.</title>
        <authorList>
            <person name="Daifuku T."/>
            <person name="Yoshida T."/>
            <person name="Kitamura T."/>
            <person name="Kawaichi S."/>
            <person name="Inoue T."/>
            <person name="Nomura K."/>
            <person name="Yoshida Y."/>
            <person name="Kuno S."/>
            <person name="Sako Y."/>
        </authorList>
    </citation>
    <scope>NUCLEOTIDE SEQUENCE [LARGE SCALE GENOMIC DNA]</scope>
    <source>
        <strain evidence="8 9">SY1</strain>
    </source>
</reference>
<keyword evidence="9" id="KW-1185">Reference proteome</keyword>
<name>U3TAX4_9CREN</name>
<accession>U3TAX4</accession>
<evidence type="ECO:0000256" key="4">
    <source>
        <dbReference type="ARBA" id="ARBA00022989"/>
    </source>
</evidence>
<feature type="transmembrane region" description="Helical" evidence="6">
    <location>
        <begin position="515"/>
        <end position="546"/>
    </location>
</feature>
<dbReference type="EMBL" id="AP012489">
    <property type="protein sequence ID" value="BAN90662.1"/>
    <property type="molecule type" value="Genomic_DNA"/>
</dbReference>
<feature type="transmembrane region" description="Helical" evidence="6">
    <location>
        <begin position="217"/>
        <end position="237"/>
    </location>
</feature>
<feature type="transmembrane region" description="Helical" evidence="6">
    <location>
        <begin position="185"/>
        <end position="211"/>
    </location>
</feature>
<evidence type="ECO:0000259" key="7">
    <source>
        <dbReference type="Pfam" id="PF00482"/>
    </source>
</evidence>
<dbReference type="InterPro" id="IPR018076">
    <property type="entry name" value="T2SS_GspF_dom"/>
</dbReference>
<dbReference type="eggNOG" id="arCOG01809">
    <property type="taxonomic scope" value="Archaea"/>
</dbReference>
<feature type="transmembrane region" description="Helical" evidence="6">
    <location>
        <begin position="41"/>
        <end position="62"/>
    </location>
</feature>
<evidence type="ECO:0000313" key="8">
    <source>
        <dbReference type="EMBL" id="BAN90662.1"/>
    </source>
</evidence>
<protein>
    <submittedName>
        <fullName evidence="8">Flagellar protein J-like protein</fullName>
    </submittedName>
</protein>
<dbReference type="GO" id="GO:0005886">
    <property type="term" value="C:plasma membrane"/>
    <property type="evidence" value="ECO:0007669"/>
    <property type="project" value="UniProtKB-SubCell"/>
</dbReference>
<organism evidence="8 9">
    <name type="scientific">Aeropyrum camini SY1 = JCM 12091</name>
    <dbReference type="NCBI Taxonomy" id="1198449"/>
    <lineage>
        <taxon>Archaea</taxon>
        <taxon>Thermoproteota</taxon>
        <taxon>Thermoprotei</taxon>
        <taxon>Desulfurococcales</taxon>
        <taxon>Desulfurococcaceae</taxon>
        <taxon>Aeropyrum</taxon>
    </lineage>
</organism>
<evidence type="ECO:0000256" key="3">
    <source>
        <dbReference type="ARBA" id="ARBA00022692"/>
    </source>
</evidence>
<dbReference type="Proteomes" id="UP000016887">
    <property type="component" value="Chromosome"/>
</dbReference>
<feature type="transmembrane region" description="Helical" evidence="6">
    <location>
        <begin position="286"/>
        <end position="307"/>
    </location>
</feature>
<evidence type="ECO:0000256" key="2">
    <source>
        <dbReference type="ARBA" id="ARBA00022475"/>
    </source>
</evidence>
<keyword evidence="5 6" id="KW-0472">Membrane</keyword>
<feature type="transmembrane region" description="Helical" evidence="6">
    <location>
        <begin position="427"/>
        <end position="449"/>
    </location>
</feature>
<keyword evidence="8" id="KW-0969">Cilium</keyword>
<proteinExistence type="predicted"/>
<dbReference type="PANTHER" id="PTHR35402">
    <property type="entry name" value="INTEGRAL MEMBRANE PROTEIN-RELATED"/>
    <property type="match status" value="1"/>
</dbReference>
<dbReference type="AlphaFoldDB" id="U3TAX4"/>
<dbReference type="InterPro" id="IPR056569">
    <property type="entry name" value="ArlJ-like"/>
</dbReference>
<dbReference type="STRING" id="1198449.ACAM_1193"/>
<keyword evidence="4 6" id="KW-1133">Transmembrane helix</keyword>
<feature type="transmembrane region" description="Helical" evidence="6">
    <location>
        <begin position="14"/>
        <end position="35"/>
    </location>
</feature>
<evidence type="ECO:0000256" key="6">
    <source>
        <dbReference type="SAM" id="Phobius"/>
    </source>
</evidence>
<comment type="subcellular location">
    <subcellularLocation>
        <location evidence="1">Cell membrane</location>
        <topology evidence="1">Multi-pass membrane protein</topology>
    </subcellularLocation>
</comment>
<evidence type="ECO:0000256" key="1">
    <source>
        <dbReference type="ARBA" id="ARBA00004651"/>
    </source>
</evidence>
<feature type="transmembrane region" description="Helical" evidence="6">
    <location>
        <begin position="484"/>
        <end position="503"/>
    </location>
</feature>
<feature type="transmembrane region" description="Helical" evidence="6">
    <location>
        <begin position="258"/>
        <end position="280"/>
    </location>
</feature>
<evidence type="ECO:0000256" key="5">
    <source>
        <dbReference type="ARBA" id="ARBA00023136"/>
    </source>
</evidence>
<dbReference type="Pfam" id="PF00482">
    <property type="entry name" value="T2SSF"/>
    <property type="match status" value="1"/>
</dbReference>
<keyword evidence="2" id="KW-1003">Cell membrane</keyword>
<keyword evidence="8" id="KW-0966">Cell projection</keyword>
<dbReference type="KEGG" id="acj:ACAM_1193"/>
<dbReference type="PANTHER" id="PTHR35402:SF2">
    <property type="entry name" value="FLAGELLA ACCESSORY PROTEIN J"/>
    <property type="match status" value="1"/>
</dbReference>
<sequence>MITVPRLRATARKAFYRVGLILLGLPVAGAVAAVMEPPTSYLTAIVIMLTFAGLQAMLYLMASRIHVLDAELLYILLHMRLVASGKPPVGRIFRAIADFPQVYGGYSRLFRSIYDLGKEWGYSFPKAVSIMADSVEGEILRNILQRLSGVLAVGEDVEEFFEREYRTLLAEYENVYTRTMNSARVLLGIYVTMLGSLVFLVSTFMVLAFFFGGDTRILYLSYAAVTVGAVLLGLLVFMSLKQEPFEYRGDPEILKYRLLKAAGGLAMALGAAVGAGIVYLRGGLDFTGLVMAYAAAGLLLLPIGILARMEESKVRNVDEFFPVFIRSYGSHLSTVGNMVKALEPLLISNLGILMGPIKRLYTRLKNSINPSIAWDLFSAETGSEMARRGIIIFTDTVEAGGDPNLAGALISDHHNDMNRLRKLRYQVASTFSSTLFIMHGAAIIILLIMSKLLELFSNILQQLTTQLPPEIASIFPFRSMDVSLLPLLNLVFVTTLVIVNSAVVTRVTPGSKTSFYFYLSLYLLLSAGSIFIAVEIIDFVIGSIVVPQDIVPQL</sequence>
<feature type="domain" description="Type II secretion system protein GspF" evidence="7">
    <location>
        <begin position="80"/>
        <end position="201"/>
    </location>
</feature>
<keyword evidence="3 6" id="KW-0812">Transmembrane</keyword>
<evidence type="ECO:0000313" key="9">
    <source>
        <dbReference type="Proteomes" id="UP000016887"/>
    </source>
</evidence>
<keyword evidence="8" id="KW-0282">Flagellum</keyword>